<dbReference type="Proteomes" id="UP000759537">
    <property type="component" value="Unassembled WGS sequence"/>
</dbReference>
<accession>A0A9P5TBR9</accession>
<comment type="caution">
    <text evidence="1">The sequence shown here is derived from an EMBL/GenBank/DDBJ whole genome shotgun (WGS) entry which is preliminary data.</text>
</comment>
<dbReference type="EMBL" id="WHVB01000004">
    <property type="protein sequence ID" value="KAF8483919.1"/>
    <property type="molecule type" value="Genomic_DNA"/>
</dbReference>
<sequence length="204" mass="22952">MQQGKTSEGLSKVYFLQQRRMPTYRKVPSLVLPRANSETQAGNVMESPNNGAKCTASRRTGPAMFCEGEAYHGPVFVSLYGPLILVHVTRHRQARANVPVHGVQHEHEERLTRATCLPFDAIPEVHARFQNHAQCEARTWHSTRSRTRRAALSGARSRARLTLQLETVSAAHDSGVFIYIVVHLRRDPWQGHLHADSASRPLCF</sequence>
<evidence type="ECO:0000313" key="1">
    <source>
        <dbReference type="EMBL" id="KAF8483919.1"/>
    </source>
</evidence>
<evidence type="ECO:0000313" key="2">
    <source>
        <dbReference type="Proteomes" id="UP000759537"/>
    </source>
</evidence>
<reference evidence="1" key="1">
    <citation type="submission" date="2019-10" db="EMBL/GenBank/DDBJ databases">
        <authorList>
            <consortium name="DOE Joint Genome Institute"/>
            <person name="Kuo A."/>
            <person name="Miyauchi S."/>
            <person name="Kiss E."/>
            <person name="Drula E."/>
            <person name="Kohler A."/>
            <person name="Sanchez-Garcia M."/>
            <person name="Andreopoulos B."/>
            <person name="Barry K.W."/>
            <person name="Bonito G."/>
            <person name="Buee M."/>
            <person name="Carver A."/>
            <person name="Chen C."/>
            <person name="Cichocki N."/>
            <person name="Clum A."/>
            <person name="Culley D."/>
            <person name="Crous P.W."/>
            <person name="Fauchery L."/>
            <person name="Girlanda M."/>
            <person name="Hayes R."/>
            <person name="Keri Z."/>
            <person name="LaButti K."/>
            <person name="Lipzen A."/>
            <person name="Lombard V."/>
            <person name="Magnuson J."/>
            <person name="Maillard F."/>
            <person name="Morin E."/>
            <person name="Murat C."/>
            <person name="Nolan M."/>
            <person name="Ohm R."/>
            <person name="Pangilinan J."/>
            <person name="Pereira M."/>
            <person name="Perotto S."/>
            <person name="Peter M."/>
            <person name="Riley R."/>
            <person name="Sitrit Y."/>
            <person name="Stielow B."/>
            <person name="Szollosi G."/>
            <person name="Zifcakova L."/>
            <person name="Stursova M."/>
            <person name="Spatafora J.W."/>
            <person name="Tedersoo L."/>
            <person name="Vaario L.-M."/>
            <person name="Yamada A."/>
            <person name="Yan M."/>
            <person name="Wang P."/>
            <person name="Xu J."/>
            <person name="Bruns T."/>
            <person name="Baldrian P."/>
            <person name="Vilgalys R."/>
            <person name="Henrissat B."/>
            <person name="Grigoriev I.V."/>
            <person name="Hibbett D."/>
            <person name="Nagy L.G."/>
            <person name="Martin F.M."/>
        </authorList>
    </citation>
    <scope>NUCLEOTIDE SEQUENCE</scope>
    <source>
        <strain evidence="1">Prilba</strain>
    </source>
</reference>
<keyword evidence="2" id="KW-1185">Reference proteome</keyword>
<dbReference type="AlphaFoldDB" id="A0A9P5TBR9"/>
<organism evidence="1 2">
    <name type="scientific">Russula ochroleuca</name>
    <dbReference type="NCBI Taxonomy" id="152965"/>
    <lineage>
        <taxon>Eukaryota</taxon>
        <taxon>Fungi</taxon>
        <taxon>Dikarya</taxon>
        <taxon>Basidiomycota</taxon>
        <taxon>Agaricomycotina</taxon>
        <taxon>Agaricomycetes</taxon>
        <taxon>Russulales</taxon>
        <taxon>Russulaceae</taxon>
        <taxon>Russula</taxon>
    </lineage>
</organism>
<name>A0A9P5TBR9_9AGAM</name>
<gene>
    <name evidence="1" type="ORF">DFH94DRAFT_725322</name>
</gene>
<reference evidence="1" key="2">
    <citation type="journal article" date="2020" name="Nat. Commun.">
        <title>Large-scale genome sequencing of mycorrhizal fungi provides insights into the early evolution of symbiotic traits.</title>
        <authorList>
            <person name="Miyauchi S."/>
            <person name="Kiss E."/>
            <person name="Kuo A."/>
            <person name="Drula E."/>
            <person name="Kohler A."/>
            <person name="Sanchez-Garcia M."/>
            <person name="Morin E."/>
            <person name="Andreopoulos B."/>
            <person name="Barry K.W."/>
            <person name="Bonito G."/>
            <person name="Buee M."/>
            <person name="Carver A."/>
            <person name="Chen C."/>
            <person name="Cichocki N."/>
            <person name="Clum A."/>
            <person name="Culley D."/>
            <person name="Crous P.W."/>
            <person name="Fauchery L."/>
            <person name="Girlanda M."/>
            <person name="Hayes R.D."/>
            <person name="Keri Z."/>
            <person name="LaButti K."/>
            <person name="Lipzen A."/>
            <person name="Lombard V."/>
            <person name="Magnuson J."/>
            <person name="Maillard F."/>
            <person name="Murat C."/>
            <person name="Nolan M."/>
            <person name="Ohm R.A."/>
            <person name="Pangilinan J."/>
            <person name="Pereira M.F."/>
            <person name="Perotto S."/>
            <person name="Peter M."/>
            <person name="Pfister S."/>
            <person name="Riley R."/>
            <person name="Sitrit Y."/>
            <person name="Stielow J.B."/>
            <person name="Szollosi G."/>
            <person name="Zifcakova L."/>
            <person name="Stursova M."/>
            <person name="Spatafora J.W."/>
            <person name="Tedersoo L."/>
            <person name="Vaario L.M."/>
            <person name="Yamada A."/>
            <person name="Yan M."/>
            <person name="Wang P."/>
            <person name="Xu J."/>
            <person name="Bruns T."/>
            <person name="Baldrian P."/>
            <person name="Vilgalys R."/>
            <person name="Dunand C."/>
            <person name="Henrissat B."/>
            <person name="Grigoriev I.V."/>
            <person name="Hibbett D."/>
            <person name="Nagy L.G."/>
            <person name="Martin F.M."/>
        </authorList>
    </citation>
    <scope>NUCLEOTIDE SEQUENCE</scope>
    <source>
        <strain evidence="1">Prilba</strain>
    </source>
</reference>
<protein>
    <submittedName>
        <fullName evidence="1">Uncharacterized protein</fullName>
    </submittedName>
</protein>
<proteinExistence type="predicted"/>